<keyword evidence="2" id="KW-1185">Reference proteome</keyword>
<gene>
    <name evidence="1" type="ordered locus">Turpa_0534</name>
</gene>
<dbReference type="STRING" id="869212.Turpa_0534"/>
<dbReference type="GO" id="GO:0009036">
    <property type="term" value="F:type II site-specific deoxyribonuclease activity"/>
    <property type="evidence" value="ECO:0007669"/>
    <property type="project" value="InterPro"/>
</dbReference>
<dbReference type="OrthoDB" id="5337216at2"/>
<proteinExistence type="predicted"/>
<dbReference type="InterPro" id="IPR019070">
    <property type="entry name" value="Restrct_endonuc_II_SinI"/>
</dbReference>
<evidence type="ECO:0000313" key="1">
    <source>
        <dbReference type="EMBL" id="AFM11188.1"/>
    </source>
</evidence>
<keyword evidence="1" id="KW-0255">Endonuclease</keyword>
<accession>I4B1N1</accession>
<dbReference type="RefSeq" id="WP_014801708.1">
    <property type="nucleotide sequence ID" value="NC_018020.1"/>
</dbReference>
<reference evidence="1 2" key="1">
    <citation type="submission" date="2012-06" db="EMBL/GenBank/DDBJ databases">
        <title>The complete chromosome of genome of Turneriella parva DSM 21527.</title>
        <authorList>
            <consortium name="US DOE Joint Genome Institute (JGI-PGF)"/>
            <person name="Lucas S."/>
            <person name="Han J."/>
            <person name="Lapidus A."/>
            <person name="Bruce D."/>
            <person name="Goodwin L."/>
            <person name="Pitluck S."/>
            <person name="Peters L."/>
            <person name="Kyrpides N."/>
            <person name="Mavromatis K."/>
            <person name="Ivanova N."/>
            <person name="Mikhailova N."/>
            <person name="Chertkov O."/>
            <person name="Detter J.C."/>
            <person name="Tapia R."/>
            <person name="Han C."/>
            <person name="Land M."/>
            <person name="Hauser L."/>
            <person name="Markowitz V."/>
            <person name="Cheng J.-F."/>
            <person name="Hugenholtz P."/>
            <person name="Woyke T."/>
            <person name="Wu D."/>
            <person name="Gronow S."/>
            <person name="Wellnitz S."/>
            <person name="Brambilla E."/>
            <person name="Klenk H.-P."/>
            <person name="Eisen J.A."/>
        </authorList>
    </citation>
    <scope>NUCLEOTIDE SEQUENCE [LARGE SCALE GENOMIC DNA]</scope>
    <source>
        <strain evidence="2">ATCC BAA-1111 / DSM 21527 / NCTC 11395 / H</strain>
    </source>
</reference>
<dbReference type="EMBL" id="CP002959">
    <property type="protein sequence ID" value="AFM11188.1"/>
    <property type="molecule type" value="Genomic_DNA"/>
</dbReference>
<dbReference type="Proteomes" id="UP000006048">
    <property type="component" value="Chromosome"/>
</dbReference>
<sequence>MRRIISSGNLAALVQQSREIFEMQRIDADMQAVTCLLGVLIQNPDLAPEYKSLPPDPQRILLWWLGKYHSSYSNRISQRSSRYPGTMPDTMVSKIIKARLGRLSDEDLKKISDAHRISMSSENILGLLLEEFLATHLKKYGWHCAWGESIKSVDFVSATGLLLQVKNRSNSENSSSSRVRTGTSILKWHRVNATTGRYNWEALNKIIGGNCALSEEVFEAFVKETLRANPAALAVEPDNLWL</sequence>
<name>I4B1N1_TURPD</name>
<dbReference type="AlphaFoldDB" id="I4B1N1"/>
<evidence type="ECO:0000313" key="2">
    <source>
        <dbReference type="Proteomes" id="UP000006048"/>
    </source>
</evidence>
<protein>
    <submittedName>
        <fullName evidence="1">Restriction endonuclease, type II, SinI</fullName>
    </submittedName>
</protein>
<dbReference type="KEGG" id="tpx:Turpa_0534"/>
<dbReference type="Pfam" id="PF09570">
    <property type="entry name" value="RE_SinI"/>
    <property type="match status" value="1"/>
</dbReference>
<dbReference type="GO" id="GO:0003677">
    <property type="term" value="F:DNA binding"/>
    <property type="evidence" value="ECO:0007669"/>
    <property type="project" value="InterPro"/>
</dbReference>
<keyword evidence="1" id="KW-0540">Nuclease</keyword>
<keyword evidence="1" id="KW-0378">Hydrolase</keyword>
<dbReference type="HOGENOM" id="CLU_098563_0_0_12"/>
<dbReference type="REBASE" id="49106">
    <property type="entry name" value="Tpa21527ORF533P"/>
</dbReference>
<dbReference type="GO" id="GO:0009307">
    <property type="term" value="P:DNA restriction-modification system"/>
    <property type="evidence" value="ECO:0007669"/>
    <property type="project" value="InterPro"/>
</dbReference>
<organism evidence="1 2">
    <name type="scientific">Turneriella parva (strain ATCC BAA-1111 / DSM 21527 / NCTC 11395 / H)</name>
    <name type="common">Leptospira parva</name>
    <dbReference type="NCBI Taxonomy" id="869212"/>
    <lineage>
        <taxon>Bacteria</taxon>
        <taxon>Pseudomonadati</taxon>
        <taxon>Spirochaetota</taxon>
        <taxon>Spirochaetia</taxon>
        <taxon>Leptospirales</taxon>
        <taxon>Leptospiraceae</taxon>
        <taxon>Turneriella</taxon>
    </lineage>
</organism>